<feature type="transmembrane region" description="Helical" evidence="3">
    <location>
        <begin position="93"/>
        <end position="114"/>
    </location>
</feature>
<comment type="caution">
    <text evidence="5">The sequence shown here is derived from an EMBL/GenBank/DDBJ whole genome shotgun (WGS) entry which is preliminary data.</text>
</comment>
<feature type="transmembrane region" description="Helical" evidence="3">
    <location>
        <begin position="64"/>
        <end position="81"/>
    </location>
</feature>
<keyword evidence="1" id="KW-0479">Metal-binding</keyword>
<gene>
    <name evidence="5" type="ORF">AK812_SmicGene40403</name>
</gene>
<keyword evidence="1" id="KW-0863">Zinc-finger</keyword>
<feature type="compositionally biased region" description="Acidic residues" evidence="2">
    <location>
        <begin position="317"/>
        <end position="332"/>
    </location>
</feature>
<keyword evidence="3" id="KW-1133">Transmembrane helix</keyword>
<protein>
    <recommendedName>
        <fullName evidence="4">CCHC-type domain-containing protein</fullName>
    </recommendedName>
</protein>
<evidence type="ECO:0000313" key="6">
    <source>
        <dbReference type="Proteomes" id="UP000186817"/>
    </source>
</evidence>
<dbReference type="GO" id="GO:0008270">
    <property type="term" value="F:zinc ion binding"/>
    <property type="evidence" value="ECO:0007669"/>
    <property type="project" value="UniProtKB-KW"/>
</dbReference>
<evidence type="ECO:0000256" key="2">
    <source>
        <dbReference type="SAM" id="MobiDB-lite"/>
    </source>
</evidence>
<dbReference type="EMBL" id="LSRX01001500">
    <property type="protein sequence ID" value="OLP79322.1"/>
    <property type="molecule type" value="Genomic_DNA"/>
</dbReference>
<accession>A0A1Q9C8Q2</accession>
<evidence type="ECO:0000256" key="3">
    <source>
        <dbReference type="SAM" id="Phobius"/>
    </source>
</evidence>
<keyword evidence="1" id="KW-0862">Zinc</keyword>
<feature type="compositionally biased region" description="Basic residues" evidence="2">
    <location>
        <begin position="568"/>
        <end position="585"/>
    </location>
</feature>
<keyword evidence="3" id="KW-0812">Transmembrane</keyword>
<dbReference type="PROSITE" id="PS50158">
    <property type="entry name" value="ZF_CCHC"/>
    <property type="match status" value="1"/>
</dbReference>
<dbReference type="Proteomes" id="UP000186817">
    <property type="component" value="Unassembled WGS sequence"/>
</dbReference>
<dbReference type="OrthoDB" id="430404at2759"/>
<dbReference type="GO" id="GO:0003676">
    <property type="term" value="F:nucleic acid binding"/>
    <property type="evidence" value="ECO:0007669"/>
    <property type="project" value="InterPro"/>
</dbReference>
<dbReference type="SUPFAM" id="SSF57756">
    <property type="entry name" value="Retrovirus zinc finger-like domains"/>
    <property type="match status" value="1"/>
</dbReference>
<evidence type="ECO:0000313" key="5">
    <source>
        <dbReference type="EMBL" id="OLP79322.1"/>
    </source>
</evidence>
<feature type="region of interest" description="Disordered" evidence="2">
    <location>
        <begin position="909"/>
        <end position="947"/>
    </location>
</feature>
<feature type="compositionally biased region" description="Low complexity" evidence="2">
    <location>
        <begin position="339"/>
        <end position="359"/>
    </location>
</feature>
<dbReference type="SMART" id="SM00343">
    <property type="entry name" value="ZnF_C2HC"/>
    <property type="match status" value="1"/>
</dbReference>
<dbReference type="InterPro" id="IPR036875">
    <property type="entry name" value="Znf_CCHC_sf"/>
</dbReference>
<sequence>MELLMAAGLGAKELFSYNRENFKFDQDQRIEREALRLEMQVKRFELFREDVRDLVELTVDRMDVYHLVGALFLEFCIVLFCEGRVQASAPPFLLSLFLLSNACAFIYLLLAVWLSMHASIASHSFGVRLLTRFVRLPIPSMKQIAGLRLELGSSARFVRPLVMASSGYQGDRGQDVPFWNGDPSSFASFETACRWYSHTLKESEQAGAAARIWGRLTGPAKSVVKHLDPDQFFHKKGLDLLLEKLRHSLLQTLPIPDSFQKLKRWNNLRRRDNESIPEFLVREEEGFSELQLSLQRSRDLSGRSLASTEKVLREPPAQDEDAEAAAEDEFADLPDFRKASPSSSPSRRARTPGSPTSRPGGAKGAVETAAPDFFSDELRGYRLLKGAGLTVQERQQVLTLSNNKVNFEVIRQALRAFSDDSSEGRRHRHRERAAWWTDEAADDYLIPEDEDYAEDAEEAYWGPAVQEALFEDEGGPSPEEADTLKQESEAVALAAEANRTLQQARAAVAKVRAARGYYPLGGKGAGQGSKGKGAGAARCLICGQPGHFFRECPHRHQGAAMFQQKGPPKGKPRFGKGKGKSKQKGKGKDPSNQNVTVAPVDPLQASLEALGRDRCPIRSHLAGNSFGKELGVDDPAAAIPPNSNGTTDMELYMLQSIGVMQVGAAPALSPGECPKFILDTGATENAAGVNTLQQLLHWGRGVHLRHVDLEDRPVFRFGDGLTLKATSKVVLGCTSLGTISFYVLDGDSRRTTQRAQDTPLLVGSRFLHNHRACISYEHLSLFLMKPTGEVTSFPLERTRTGHLVLDPFLEPTNLMSEERYGVTLPNEAARLFELFSSPGAIQALGRDGSASYEPVPAARDTKPPMAASKGGTNPETKVLKDKLEDKEGELAEANEQIMYLESKLMELRSRVREETEQTSSKAGWENMSVSGAPPLEDASGDNHETEL</sequence>
<dbReference type="InterPro" id="IPR001878">
    <property type="entry name" value="Znf_CCHC"/>
</dbReference>
<reference evidence="5 6" key="1">
    <citation type="submission" date="2016-02" db="EMBL/GenBank/DDBJ databases">
        <title>Genome analysis of coral dinoflagellate symbionts highlights evolutionary adaptations to a symbiotic lifestyle.</title>
        <authorList>
            <person name="Aranda M."/>
            <person name="Li Y."/>
            <person name="Liew Y.J."/>
            <person name="Baumgarten S."/>
            <person name="Simakov O."/>
            <person name="Wilson M."/>
            <person name="Piel J."/>
            <person name="Ashoor H."/>
            <person name="Bougouffa S."/>
            <person name="Bajic V.B."/>
            <person name="Ryu T."/>
            <person name="Ravasi T."/>
            <person name="Bayer T."/>
            <person name="Micklem G."/>
            <person name="Kim H."/>
            <person name="Bhak J."/>
            <person name="Lajeunesse T.C."/>
            <person name="Voolstra C.R."/>
        </authorList>
    </citation>
    <scope>NUCLEOTIDE SEQUENCE [LARGE SCALE GENOMIC DNA]</scope>
    <source>
        <strain evidence="5 6">CCMP2467</strain>
    </source>
</reference>
<feature type="region of interest" description="Disordered" evidence="2">
    <location>
        <begin position="846"/>
        <end position="879"/>
    </location>
</feature>
<keyword evidence="6" id="KW-1185">Reference proteome</keyword>
<dbReference type="AlphaFoldDB" id="A0A1Q9C8Q2"/>
<evidence type="ECO:0000256" key="1">
    <source>
        <dbReference type="PROSITE-ProRule" id="PRU00047"/>
    </source>
</evidence>
<feature type="region of interest" description="Disordered" evidence="2">
    <location>
        <begin position="558"/>
        <end position="598"/>
    </location>
</feature>
<feature type="region of interest" description="Disordered" evidence="2">
    <location>
        <begin position="307"/>
        <end position="367"/>
    </location>
</feature>
<keyword evidence="3" id="KW-0472">Membrane</keyword>
<organism evidence="5 6">
    <name type="scientific">Symbiodinium microadriaticum</name>
    <name type="common">Dinoflagellate</name>
    <name type="synonym">Zooxanthella microadriatica</name>
    <dbReference type="NCBI Taxonomy" id="2951"/>
    <lineage>
        <taxon>Eukaryota</taxon>
        <taxon>Sar</taxon>
        <taxon>Alveolata</taxon>
        <taxon>Dinophyceae</taxon>
        <taxon>Suessiales</taxon>
        <taxon>Symbiodiniaceae</taxon>
        <taxon>Symbiodinium</taxon>
    </lineage>
</organism>
<proteinExistence type="predicted"/>
<feature type="domain" description="CCHC-type" evidence="4">
    <location>
        <begin position="538"/>
        <end position="553"/>
    </location>
</feature>
<evidence type="ECO:0000259" key="4">
    <source>
        <dbReference type="PROSITE" id="PS50158"/>
    </source>
</evidence>
<name>A0A1Q9C8Q2_SYMMI</name>